<organism evidence="2 3">
    <name type="scientific">Mesorhizobium delmotii</name>
    <dbReference type="NCBI Taxonomy" id="1631247"/>
    <lineage>
        <taxon>Bacteria</taxon>
        <taxon>Pseudomonadati</taxon>
        <taxon>Pseudomonadota</taxon>
        <taxon>Alphaproteobacteria</taxon>
        <taxon>Hyphomicrobiales</taxon>
        <taxon>Phyllobacteriaceae</taxon>
        <taxon>Mesorhizobium</taxon>
    </lineage>
</organism>
<evidence type="ECO:0000256" key="1">
    <source>
        <dbReference type="SAM" id="SignalP"/>
    </source>
</evidence>
<sequence length="274" mass="28725">MMIGRSVASLFAATAMMLVAPAAKAADVGIEAAPAEAAIPGREWTFSVAPYLWGAGLEGDVGLFGRDPVEIDMSFGDIFDNLRFGGMVVAEAHNGTWGVVVDVIYVNIEDEESVTRPIAGVPVSLAASVETSSLTATIMGEYRAVSRPTATIDLMAGARIWSVDNDIDISLSAGGAPLAALSGSDGSTWVDPIVGIKGRVNINPSWYVTGWGMVGGFGAASDVTWDVFGGVGYQWNEWLSLVAGYRALGVDYENDGFVYDVVQQGPVLGAVMKF</sequence>
<dbReference type="RefSeq" id="WP_123147343.1">
    <property type="nucleotide sequence ID" value="NZ_FUIG01000013.1"/>
</dbReference>
<proteinExistence type="predicted"/>
<keyword evidence="3" id="KW-1185">Reference proteome</keyword>
<evidence type="ECO:0000313" key="3">
    <source>
        <dbReference type="Proteomes" id="UP000245698"/>
    </source>
</evidence>
<evidence type="ECO:0000313" key="2">
    <source>
        <dbReference type="EMBL" id="SJM28441.1"/>
    </source>
</evidence>
<evidence type="ECO:0008006" key="4">
    <source>
        <dbReference type="Google" id="ProtNLM"/>
    </source>
</evidence>
<reference evidence="3" key="1">
    <citation type="submission" date="2016-12" db="EMBL/GenBank/DDBJ databases">
        <authorList>
            <person name="Brunel B."/>
        </authorList>
    </citation>
    <scope>NUCLEOTIDE SEQUENCE [LARGE SCALE GENOMIC DNA]</scope>
</reference>
<feature type="chain" id="PRO_5015128221" description="Outer membrane protein beta-barrel domain-containing protein" evidence="1">
    <location>
        <begin position="26"/>
        <end position="274"/>
    </location>
</feature>
<dbReference type="EMBL" id="FUIG01000013">
    <property type="protein sequence ID" value="SJM28441.1"/>
    <property type="molecule type" value="Genomic_DNA"/>
</dbReference>
<accession>A0A2P9ABG4</accession>
<name>A0A2P9ABG4_9HYPH</name>
<protein>
    <recommendedName>
        <fullName evidence="4">Outer membrane protein beta-barrel domain-containing protein</fullName>
    </recommendedName>
</protein>
<keyword evidence="1" id="KW-0732">Signal</keyword>
<feature type="signal peptide" evidence="1">
    <location>
        <begin position="1"/>
        <end position="25"/>
    </location>
</feature>
<gene>
    <name evidence="2" type="ORF">BQ8482_110371</name>
</gene>
<dbReference type="AlphaFoldDB" id="A0A2P9ABG4"/>
<dbReference type="Proteomes" id="UP000245698">
    <property type="component" value="Unassembled WGS sequence"/>
</dbReference>